<feature type="region of interest" description="Disordered" evidence="1">
    <location>
        <begin position="1"/>
        <end position="37"/>
    </location>
</feature>
<comment type="caution">
    <text evidence="2">The sequence shown here is derived from an EMBL/GenBank/DDBJ whole genome shotgun (WGS) entry which is preliminary data.</text>
</comment>
<feature type="compositionally biased region" description="Low complexity" evidence="1">
    <location>
        <begin position="1"/>
        <end position="11"/>
    </location>
</feature>
<feature type="compositionally biased region" description="Pro residues" evidence="1">
    <location>
        <begin position="12"/>
        <end position="24"/>
    </location>
</feature>
<evidence type="ECO:0000313" key="3">
    <source>
        <dbReference type="Proteomes" id="UP000235145"/>
    </source>
</evidence>
<evidence type="ECO:0000256" key="1">
    <source>
        <dbReference type="SAM" id="MobiDB-lite"/>
    </source>
</evidence>
<accession>A0A9R1WF71</accession>
<dbReference type="Proteomes" id="UP000235145">
    <property type="component" value="Unassembled WGS sequence"/>
</dbReference>
<evidence type="ECO:0000313" key="2">
    <source>
        <dbReference type="EMBL" id="KAJ0222763.1"/>
    </source>
</evidence>
<proteinExistence type="predicted"/>
<reference evidence="2 3" key="1">
    <citation type="journal article" date="2017" name="Nat. Commun.">
        <title>Genome assembly with in vitro proximity ligation data and whole-genome triplication in lettuce.</title>
        <authorList>
            <person name="Reyes-Chin-Wo S."/>
            <person name="Wang Z."/>
            <person name="Yang X."/>
            <person name="Kozik A."/>
            <person name="Arikit S."/>
            <person name="Song C."/>
            <person name="Xia L."/>
            <person name="Froenicke L."/>
            <person name="Lavelle D.O."/>
            <person name="Truco M.J."/>
            <person name="Xia R."/>
            <person name="Zhu S."/>
            <person name="Xu C."/>
            <person name="Xu H."/>
            <person name="Xu X."/>
            <person name="Cox K."/>
            <person name="Korf I."/>
            <person name="Meyers B.C."/>
            <person name="Michelmore R.W."/>
        </authorList>
    </citation>
    <scope>NUCLEOTIDE SEQUENCE [LARGE SCALE GENOMIC DNA]</scope>
    <source>
        <strain evidence="3">cv. Salinas</strain>
        <tissue evidence="2">Seedlings</tissue>
    </source>
</reference>
<dbReference type="EMBL" id="NBSK02000002">
    <property type="protein sequence ID" value="KAJ0222763.1"/>
    <property type="molecule type" value="Genomic_DNA"/>
</dbReference>
<dbReference type="AlphaFoldDB" id="A0A9R1WF71"/>
<protein>
    <submittedName>
        <fullName evidence="2">Uncharacterized protein</fullName>
    </submittedName>
</protein>
<name>A0A9R1WF71_LACSA</name>
<organism evidence="2 3">
    <name type="scientific">Lactuca sativa</name>
    <name type="common">Garden lettuce</name>
    <dbReference type="NCBI Taxonomy" id="4236"/>
    <lineage>
        <taxon>Eukaryota</taxon>
        <taxon>Viridiplantae</taxon>
        <taxon>Streptophyta</taxon>
        <taxon>Embryophyta</taxon>
        <taxon>Tracheophyta</taxon>
        <taxon>Spermatophyta</taxon>
        <taxon>Magnoliopsida</taxon>
        <taxon>eudicotyledons</taxon>
        <taxon>Gunneridae</taxon>
        <taxon>Pentapetalae</taxon>
        <taxon>asterids</taxon>
        <taxon>campanulids</taxon>
        <taxon>Asterales</taxon>
        <taxon>Asteraceae</taxon>
        <taxon>Cichorioideae</taxon>
        <taxon>Cichorieae</taxon>
        <taxon>Lactucinae</taxon>
        <taxon>Lactuca</taxon>
    </lineage>
</organism>
<keyword evidence="3" id="KW-1185">Reference proteome</keyword>
<sequence>MVMVASSVSRNTPPPPPPSSPSPPGTTTSSKVDDKVAPVQRVGKVQAYYTASSGPSDKGRGHNIKIMSRNMTCITIYKNERFVHLILVLVSPR</sequence>
<gene>
    <name evidence="2" type="ORF">LSAT_V11C200080840</name>
</gene>